<dbReference type="STRING" id="1179155.CF67_01026"/>
<dbReference type="SUPFAM" id="SSF55961">
    <property type="entry name" value="Bet v1-like"/>
    <property type="match status" value="1"/>
</dbReference>
<comment type="caution">
    <text evidence="4">The sequence shown here is derived from an EMBL/GenBank/DDBJ whole genome shotgun (WGS) entry which is preliminary data.</text>
</comment>
<sequence>MKHISTSALVSFSVEQMFSLVNDVSKYADFLPGCSGSRVIESFSNSMLASIDVSKAGVHKTFITLNKFMSSSAILMHLIDGPFKDLKGGWYFTLLDEQACKIELKLEFEFSSKIAEAVFDQFFNQISSDIINVFSKRAEQVYK</sequence>
<evidence type="ECO:0000313" key="5">
    <source>
        <dbReference type="Proteomes" id="UP000053784"/>
    </source>
</evidence>
<name>A0A084CPE8_9GAMM</name>
<dbReference type="CDD" id="cd07813">
    <property type="entry name" value="COQ10p_like"/>
    <property type="match status" value="1"/>
</dbReference>
<dbReference type="GO" id="GO:0045333">
    <property type="term" value="P:cellular respiration"/>
    <property type="evidence" value="ECO:0007669"/>
    <property type="project" value="InterPro"/>
</dbReference>
<accession>A0A084CPE8</accession>
<dbReference type="OrthoDB" id="9804759at2"/>
<reference evidence="4 5" key="1">
    <citation type="submission" date="2014-03" db="EMBL/GenBank/DDBJ databases">
        <title>Selection and divergence in the genomes of co-occurring obligate luminous symbionts with specific hosts.</title>
        <authorList>
            <person name="Hendry T.A."/>
            <person name="de Wet J.R."/>
            <person name="Dunlap P.V."/>
        </authorList>
    </citation>
    <scope>NUCLEOTIDE SEQUENCE [LARGE SCALE GENOMIC DNA]</scope>
    <source>
        <strain evidence="4 5">Ppalp.1</strain>
    </source>
</reference>
<evidence type="ECO:0000256" key="2">
    <source>
        <dbReference type="ARBA" id="ARBA00022649"/>
    </source>
</evidence>
<dbReference type="PANTHER" id="PTHR12901:SF10">
    <property type="entry name" value="COENZYME Q-BINDING PROTEIN COQ10, MITOCHONDRIAL"/>
    <property type="match status" value="1"/>
</dbReference>
<dbReference type="eggNOG" id="COG2867">
    <property type="taxonomic scope" value="Bacteria"/>
</dbReference>
<evidence type="ECO:0000313" key="4">
    <source>
        <dbReference type="EMBL" id="KEY91677.1"/>
    </source>
</evidence>
<dbReference type="EMBL" id="JGVK01000001">
    <property type="protein sequence ID" value="KEY91677.1"/>
    <property type="molecule type" value="Genomic_DNA"/>
</dbReference>
<proteinExistence type="inferred from homology"/>
<dbReference type="Gene3D" id="3.30.530.20">
    <property type="match status" value="1"/>
</dbReference>
<keyword evidence="5" id="KW-1185">Reference proteome</keyword>
<dbReference type="Pfam" id="PF03364">
    <property type="entry name" value="Polyketide_cyc"/>
    <property type="match status" value="1"/>
</dbReference>
<dbReference type="InterPro" id="IPR023393">
    <property type="entry name" value="START-like_dom_sf"/>
</dbReference>
<gene>
    <name evidence="4" type="primary">ratA</name>
    <name evidence="4" type="ORF">CF67_01026</name>
</gene>
<dbReference type="InterPro" id="IPR005031">
    <property type="entry name" value="COQ10_START"/>
</dbReference>
<dbReference type="InterPro" id="IPR044996">
    <property type="entry name" value="COQ10-like"/>
</dbReference>
<organism evidence="4 5">
    <name type="scientific">Candidatus Photodesmus blepharonis</name>
    <dbReference type="NCBI Taxonomy" id="1179155"/>
    <lineage>
        <taxon>Bacteria</taxon>
        <taxon>Pseudomonadati</taxon>
        <taxon>Pseudomonadota</taxon>
        <taxon>Gammaproteobacteria</taxon>
        <taxon>Vibrionales</taxon>
        <taxon>Vibrionaceae</taxon>
        <taxon>Candidatus Photodesmus</taxon>
    </lineage>
</organism>
<comment type="similarity">
    <text evidence="1">Belongs to the ribosome association toxin RatA family.</text>
</comment>
<keyword evidence="2" id="KW-1277">Toxin-antitoxin system</keyword>
<feature type="domain" description="Coenzyme Q-binding protein COQ10 START" evidence="3">
    <location>
        <begin position="10"/>
        <end position="132"/>
    </location>
</feature>
<protein>
    <submittedName>
        <fullName evidence="4">Ribosome association toxin</fullName>
    </submittedName>
</protein>
<evidence type="ECO:0000256" key="1">
    <source>
        <dbReference type="ARBA" id="ARBA00008918"/>
    </source>
</evidence>
<dbReference type="GO" id="GO:0048039">
    <property type="term" value="F:ubiquinone binding"/>
    <property type="evidence" value="ECO:0007669"/>
    <property type="project" value="InterPro"/>
</dbReference>
<dbReference type="AlphaFoldDB" id="A0A084CPE8"/>
<dbReference type="Proteomes" id="UP000053784">
    <property type="component" value="Unassembled WGS sequence"/>
</dbReference>
<evidence type="ECO:0000259" key="3">
    <source>
        <dbReference type="Pfam" id="PF03364"/>
    </source>
</evidence>
<dbReference type="PANTHER" id="PTHR12901">
    <property type="entry name" value="SPERM PROTEIN HOMOLOG"/>
    <property type="match status" value="1"/>
</dbReference>
<dbReference type="RefSeq" id="WP_034412866.1">
    <property type="nucleotide sequence ID" value="NZ_JGVK01000001.1"/>
</dbReference>